<proteinExistence type="predicted"/>
<dbReference type="Pfam" id="PF00724">
    <property type="entry name" value="Oxidored_FMN"/>
    <property type="match status" value="1"/>
</dbReference>
<organism evidence="7 8">
    <name type="scientific">Leucobacter allii</name>
    <dbReference type="NCBI Taxonomy" id="2932247"/>
    <lineage>
        <taxon>Bacteria</taxon>
        <taxon>Bacillati</taxon>
        <taxon>Actinomycetota</taxon>
        <taxon>Actinomycetes</taxon>
        <taxon>Micrococcales</taxon>
        <taxon>Microbacteriaceae</taxon>
        <taxon>Leucobacter</taxon>
    </lineage>
</organism>
<keyword evidence="4" id="KW-0521">NADP</keyword>
<reference evidence="7 8" key="1">
    <citation type="submission" date="2022-04" db="EMBL/GenBank/DDBJ databases">
        <title>Leucobacter sp. isolated from rhizosphere of garlic.</title>
        <authorList>
            <person name="Won M."/>
            <person name="Lee C.-M."/>
            <person name="Woen H.-Y."/>
            <person name="Kwon S.-W."/>
        </authorList>
    </citation>
    <scope>NUCLEOTIDE SEQUENCE [LARGE SCALE GENOMIC DNA]</scope>
    <source>
        <strain evidence="7 8">H21R-40</strain>
    </source>
</reference>
<accession>A0ABY4FGX4</accession>
<sequence>MADPLLFQPIVLRELEIRNRLWVAPMCQYSARDGIVGDWHLQHLGGLARGGAGLVIMEATAVVSEGRISPRCPGIWDDAQLPGLERVVAAAHAHGARIGIQLAHAGRKGSTHPSLPGFPDGSVPESEGGWTTVAPSALAFPGLAEPRALDAEELPGLVRAFADGAARAVAAGFDLVEIHAAHGYLLHEFLSPLSNRRTDDYGGDLAGRARLLREVVRAIRAEQPELPVIVRISATDWTEGGLDAEESTALAALIAADGADLVDVSSGANVPARIPVGPSYQVPLAQAVRRGPLPVGAVGLITSATQAEGILASGQADVILLGRPVLANPHLPIAWAHELRAPGAADLVPPQYARARF</sequence>
<evidence type="ECO:0000313" key="8">
    <source>
        <dbReference type="Proteomes" id="UP000831786"/>
    </source>
</evidence>
<dbReference type="Gene3D" id="3.20.20.70">
    <property type="entry name" value="Aldolase class I"/>
    <property type="match status" value="1"/>
</dbReference>
<evidence type="ECO:0000256" key="3">
    <source>
        <dbReference type="ARBA" id="ARBA00022643"/>
    </source>
</evidence>
<feature type="domain" description="NADH:flavin oxidoreductase/NADH oxidase N-terminal" evidence="6">
    <location>
        <begin position="6"/>
        <end position="337"/>
    </location>
</feature>
<evidence type="ECO:0000259" key="6">
    <source>
        <dbReference type="Pfam" id="PF00724"/>
    </source>
</evidence>
<dbReference type="EMBL" id="CP095045">
    <property type="protein sequence ID" value="UOQ55915.1"/>
    <property type="molecule type" value="Genomic_DNA"/>
</dbReference>
<dbReference type="InterPro" id="IPR013785">
    <property type="entry name" value="Aldolase_TIM"/>
</dbReference>
<keyword evidence="2" id="KW-0285">Flavoprotein</keyword>
<evidence type="ECO:0000256" key="4">
    <source>
        <dbReference type="ARBA" id="ARBA00022857"/>
    </source>
</evidence>
<dbReference type="CDD" id="cd02932">
    <property type="entry name" value="OYE_YqiM_FMN"/>
    <property type="match status" value="1"/>
</dbReference>
<dbReference type="SUPFAM" id="SSF51395">
    <property type="entry name" value="FMN-linked oxidoreductases"/>
    <property type="match status" value="1"/>
</dbReference>
<dbReference type="PANTHER" id="PTHR43303">
    <property type="entry name" value="NADPH DEHYDROGENASE C23G7.10C-RELATED"/>
    <property type="match status" value="1"/>
</dbReference>
<dbReference type="Proteomes" id="UP000831786">
    <property type="component" value="Chromosome"/>
</dbReference>
<keyword evidence="3" id="KW-0288">FMN</keyword>
<keyword evidence="8" id="KW-1185">Reference proteome</keyword>
<dbReference type="PANTHER" id="PTHR43303:SF4">
    <property type="entry name" value="NADPH DEHYDROGENASE C23G7.10C-RELATED"/>
    <property type="match status" value="1"/>
</dbReference>
<evidence type="ECO:0000256" key="5">
    <source>
        <dbReference type="ARBA" id="ARBA00023002"/>
    </source>
</evidence>
<gene>
    <name evidence="7" type="ORF">MUN78_09380</name>
</gene>
<comment type="cofactor">
    <cofactor evidence="1">
        <name>FMN</name>
        <dbReference type="ChEBI" id="CHEBI:58210"/>
    </cofactor>
</comment>
<dbReference type="RefSeq" id="WP_244725994.1">
    <property type="nucleotide sequence ID" value="NZ_CP095045.1"/>
</dbReference>
<evidence type="ECO:0000256" key="2">
    <source>
        <dbReference type="ARBA" id="ARBA00022630"/>
    </source>
</evidence>
<keyword evidence="5" id="KW-0560">Oxidoreductase</keyword>
<evidence type="ECO:0000256" key="1">
    <source>
        <dbReference type="ARBA" id="ARBA00001917"/>
    </source>
</evidence>
<name>A0ABY4FGX4_9MICO</name>
<protein>
    <submittedName>
        <fullName evidence="7">NADH:flavin oxidoreductase/NADH oxidase</fullName>
    </submittedName>
</protein>
<evidence type="ECO:0000313" key="7">
    <source>
        <dbReference type="EMBL" id="UOQ55915.1"/>
    </source>
</evidence>
<dbReference type="InterPro" id="IPR001155">
    <property type="entry name" value="OxRdtase_FMN_N"/>
</dbReference>
<dbReference type="InterPro" id="IPR044152">
    <property type="entry name" value="YqjM-like"/>
</dbReference>